<proteinExistence type="predicted"/>
<reference evidence="2" key="1">
    <citation type="journal article" date="2023" name="G3 (Bethesda)">
        <title>Genome assembly and association tests identify interacting loci associated with vigor, precocity, and sex in interspecific pistachio rootstocks.</title>
        <authorList>
            <person name="Palmer W."/>
            <person name="Jacygrad E."/>
            <person name="Sagayaradj S."/>
            <person name="Cavanaugh K."/>
            <person name="Han R."/>
            <person name="Bertier L."/>
            <person name="Beede B."/>
            <person name="Kafkas S."/>
            <person name="Golino D."/>
            <person name="Preece J."/>
            <person name="Michelmore R."/>
        </authorList>
    </citation>
    <scope>NUCLEOTIDE SEQUENCE [LARGE SCALE GENOMIC DNA]</scope>
</reference>
<gene>
    <name evidence="1" type="ORF">Pint_13415</name>
</gene>
<evidence type="ECO:0000313" key="2">
    <source>
        <dbReference type="Proteomes" id="UP001163603"/>
    </source>
</evidence>
<name>A0ACC0Y4G9_9ROSI</name>
<organism evidence="1 2">
    <name type="scientific">Pistacia integerrima</name>
    <dbReference type="NCBI Taxonomy" id="434235"/>
    <lineage>
        <taxon>Eukaryota</taxon>
        <taxon>Viridiplantae</taxon>
        <taxon>Streptophyta</taxon>
        <taxon>Embryophyta</taxon>
        <taxon>Tracheophyta</taxon>
        <taxon>Spermatophyta</taxon>
        <taxon>Magnoliopsida</taxon>
        <taxon>eudicotyledons</taxon>
        <taxon>Gunneridae</taxon>
        <taxon>Pentapetalae</taxon>
        <taxon>rosids</taxon>
        <taxon>malvids</taxon>
        <taxon>Sapindales</taxon>
        <taxon>Anacardiaceae</taxon>
        <taxon>Pistacia</taxon>
    </lineage>
</organism>
<keyword evidence="2" id="KW-1185">Reference proteome</keyword>
<accession>A0ACC0Y4G9</accession>
<sequence length="237" mass="26656">MLKPAIQNLSQQTLMADSTQSFQDKDAKAPNIFESANEKIEAVLHTERTLNNHKETHGMRNGIDENTPLSDVKAPNMFERAKEEIEALVETIHQKIESQTNEKRNQSSKAGSNQEKLDSLTEKEVKAPILIERAMEEIEALIHHEKSPPHHHKETPGRSDDINENTPINEVKAPNVFQRAKEEVEALVETIHPKKEPTKFTSSSKKEGGFWSSIARILKKVCSPLATKREISSGIKA</sequence>
<evidence type="ECO:0000313" key="1">
    <source>
        <dbReference type="EMBL" id="KAJ0030136.1"/>
    </source>
</evidence>
<comment type="caution">
    <text evidence="1">The sequence shown here is derived from an EMBL/GenBank/DDBJ whole genome shotgun (WGS) entry which is preliminary data.</text>
</comment>
<dbReference type="Proteomes" id="UP001163603">
    <property type="component" value="Chromosome 8"/>
</dbReference>
<protein>
    <submittedName>
        <fullName evidence="1">Uncharacterized protein</fullName>
    </submittedName>
</protein>
<dbReference type="EMBL" id="CM047743">
    <property type="protein sequence ID" value="KAJ0030136.1"/>
    <property type="molecule type" value="Genomic_DNA"/>
</dbReference>